<keyword evidence="1" id="KW-0175">Coiled coil</keyword>
<organism evidence="3 4">
    <name type="scientific">Aaosphaeria arxii CBS 175.79</name>
    <dbReference type="NCBI Taxonomy" id="1450172"/>
    <lineage>
        <taxon>Eukaryota</taxon>
        <taxon>Fungi</taxon>
        <taxon>Dikarya</taxon>
        <taxon>Ascomycota</taxon>
        <taxon>Pezizomycotina</taxon>
        <taxon>Dothideomycetes</taxon>
        <taxon>Pleosporomycetidae</taxon>
        <taxon>Pleosporales</taxon>
        <taxon>Pleosporales incertae sedis</taxon>
        <taxon>Aaosphaeria</taxon>
    </lineage>
</organism>
<dbReference type="AlphaFoldDB" id="A0A6A5Y4X9"/>
<dbReference type="Proteomes" id="UP000799778">
    <property type="component" value="Unassembled WGS sequence"/>
</dbReference>
<evidence type="ECO:0000256" key="1">
    <source>
        <dbReference type="SAM" id="Coils"/>
    </source>
</evidence>
<protein>
    <recommendedName>
        <fullName evidence="5">Zn(2)-C6 fungal-type domain-containing protein</fullName>
    </recommendedName>
</protein>
<feature type="coiled-coil region" evidence="1">
    <location>
        <begin position="55"/>
        <end position="103"/>
    </location>
</feature>
<evidence type="ECO:0000313" key="3">
    <source>
        <dbReference type="EMBL" id="KAF2020316.1"/>
    </source>
</evidence>
<dbReference type="RefSeq" id="XP_033388655.1">
    <property type="nucleotide sequence ID" value="XM_033527318.1"/>
</dbReference>
<gene>
    <name evidence="3" type="ORF">BU24DRAFT_419861</name>
</gene>
<name>A0A6A5Y4X9_9PLEO</name>
<evidence type="ECO:0000313" key="4">
    <source>
        <dbReference type="Proteomes" id="UP000799778"/>
    </source>
</evidence>
<keyword evidence="4" id="KW-1185">Reference proteome</keyword>
<reference evidence="3" key="1">
    <citation type="journal article" date="2020" name="Stud. Mycol.">
        <title>101 Dothideomycetes genomes: a test case for predicting lifestyles and emergence of pathogens.</title>
        <authorList>
            <person name="Haridas S."/>
            <person name="Albert R."/>
            <person name="Binder M."/>
            <person name="Bloem J."/>
            <person name="Labutti K."/>
            <person name="Salamov A."/>
            <person name="Andreopoulos B."/>
            <person name="Baker S."/>
            <person name="Barry K."/>
            <person name="Bills G."/>
            <person name="Bluhm B."/>
            <person name="Cannon C."/>
            <person name="Castanera R."/>
            <person name="Culley D."/>
            <person name="Daum C."/>
            <person name="Ezra D."/>
            <person name="Gonzalez J."/>
            <person name="Henrissat B."/>
            <person name="Kuo A."/>
            <person name="Liang C."/>
            <person name="Lipzen A."/>
            <person name="Lutzoni F."/>
            <person name="Magnuson J."/>
            <person name="Mondo S."/>
            <person name="Nolan M."/>
            <person name="Ohm R."/>
            <person name="Pangilinan J."/>
            <person name="Park H.-J."/>
            <person name="Ramirez L."/>
            <person name="Alfaro M."/>
            <person name="Sun H."/>
            <person name="Tritt A."/>
            <person name="Yoshinaga Y."/>
            <person name="Zwiers L.-H."/>
            <person name="Turgeon B."/>
            <person name="Goodwin S."/>
            <person name="Spatafora J."/>
            <person name="Crous P."/>
            <person name="Grigoriev I."/>
        </authorList>
    </citation>
    <scope>NUCLEOTIDE SEQUENCE</scope>
    <source>
        <strain evidence="3">CBS 175.79</strain>
    </source>
</reference>
<dbReference type="OrthoDB" id="3943416at2759"/>
<evidence type="ECO:0000256" key="2">
    <source>
        <dbReference type="SAM" id="MobiDB-lite"/>
    </source>
</evidence>
<sequence length="166" mass="18038">MPNYESSNPCGGCRTRSLRCVIDRHSGFCTECLASTRKCDKVVTAEDFDRAGRMLADLRRQVDEADAAVLRAKESAHEALGREIRLRKQLQLAEKRYADLAERERLSIEELEQMQATESSPSGPSTAPSGSSGDAVPFDFDALSPSWVANFDFGTGPTTVGSSSSS</sequence>
<dbReference type="GeneID" id="54284715"/>
<feature type="compositionally biased region" description="Low complexity" evidence="2">
    <location>
        <begin position="119"/>
        <end position="133"/>
    </location>
</feature>
<evidence type="ECO:0008006" key="5">
    <source>
        <dbReference type="Google" id="ProtNLM"/>
    </source>
</evidence>
<dbReference type="EMBL" id="ML978067">
    <property type="protein sequence ID" value="KAF2020316.1"/>
    <property type="molecule type" value="Genomic_DNA"/>
</dbReference>
<accession>A0A6A5Y4X9</accession>
<feature type="region of interest" description="Disordered" evidence="2">
    <location>
        <begin position="108"/>
        <end position="138"/>
    </location>
</feature>
<proteinExistence type="predicted"/>